<dbReference type="RefSeq" id="WP_066122753.1">
    <property type="nucleotide sequence ID" value="NZ_FKIF01000001.1"/>
</dbReference>
<dbReference type="OrthoDB" id="361944at2"/>
<proteinExistence type="predicted"/>
<protein>
    <submittedName>
        <fullName evidence="2">Uncharacterized protein</fullName>
    </submittedName>
</protein>
<evidence type="ECO:0000313" key="3">
    <source>
        <dbReference type="Proteomes" id="UP000076848"/>
    </source>
</evidence>
<feature type="compositionally biased region" description="Polar residues" evidence="1">
    <location>
        <begin position="52"/>
        <end position="63"/>
    </location>
</feature>
<dbReference type="AlphaFoldDB" id="A0A157S576"/>
<gene>
    <name evidence="2" type="ORF">SAMEA3906486_00297</name>
</gene>
<reference evidence="2 3" key="1">
    <citation type="submission" date="2016-04" db="EMBL/GenBank/DDBJ databases">
        <authorList>
            <consortium name="Pathogen Informatics"/>
        </authorList>
    </citation>
    <scope>NUCLEOTIDE SEQUENCE [LARGE SCALE GENOMIC DNA]</scope>
    <source>
        <strain evidence="2 3">H050680373</strain>
    </source>
</reference>
<feature type="region of interest" description="Disordered" evidence="1">
    <location>
        <begin position="38"/>
        <end position="65"/>
    </location>
</feature>
<organism evidence="2 3">
    <name type="scientific">Bordetella ansorpii</name>
    <dbReference type="NCBI Taxonomy" id="288768"/>
    <lineage>
        <taxon>Bacteria</taxon>
        <taxon>Pseudomonadati</taxon>
        <taxon>Pseudomonadota</taxon>
        <taxon>Betaproteobacteria</taxon>
        <taxon>Burkholderiales</taxon>
        <taxon>Alcaligenaceae</taxon>
        <taxon>Bordetella</taxon>
    </lineage>
</organism>
<evidence type="ECO:0000256" key="1">
    <source>
        <dbReference type="SAM" id="MobiDB-lite"/>
    </source>
</evidence>
<evidence type="ECO:0000313" key="2">
    <source>
        <dbReference type="EMBL" id="SAI65554.1"/>
    </source>
</evidence>
<accession>A0A157S576</accession>
<sequence length="385" mass="42520">MQTVTHTFTTSALNQTLRRSSTVLPTLTRNLAGLERSGVRSLHTDASPAKSLKTSATPNSSPDGNFLTRVRNQVAQLISASQQAYKDSGIKYTPVKIEEKRFFDVDKTGPLPTTVKDRSYGTFVKEKAWKEEGDEVKLKAELKLAQLTTSTGYTASAEGYLGKGTLQGEAGLSHRHQTAQTRVNVTGGMAVGYLFISMKDQAGYLGGEAIAGVKGEEFEPPSLKNVRMELFKPILSMQVERRDLQNGTLVMAKLNLANVLKELGRLENEGGLPRLDKMFSGERKVFDEKLSKLYRDVGDAFEAEYRALEDSEVSLRIDEAVEDSLGNWRSDGEGWSQHALDLLKRDLLVSNVMANVLGLNKEQADALPVFKLGERLYNERIASQL</sequence>
<dbReference type="EMBL" id="FKIF01000001">
    <property type="protein sequence ID" value="SAI65554.1"/>
    <property type="molecule type" value="Genomic_DNA"/>
</dbReference>
<dbReference type="Proteomes" id="UP000076848">
    <property type="component" value="Unassembled WGS sequence"/>
</dbReference>
<name>A0A157S576_9BORD</name>
<keyword evidence="3" id="KW-1185">Reference proteome</keyword>